<accession>A0A8T2PDB5</accession>
<evidence type="ECO:0000313" key="1">
    <source>
        <dbReference type="EMBL" id="KAG9350525.1"/>
    </source>
</evidence>
<sequence length="81" mass="8991">MLLALELHGLRGRAERDKEEIRPQSTCLSNLHLSCSVVFILVFGCLVLSVLSTIPAHQDLSSHCLLILELKLSLRTPVDVK</sequence>
<reference evidence="1" key="1">
    <citation type="thesis" date="2021" institute="BYU ScholarsArchive" country="Provo, UT, USA">
        <title>Applications of and Algorithms for Genome Assembly and Genomic Analyses with an Emphasis on Marine Teleosts.</title>
        <authorList>
            <person name="Pickett B.D."/>
        </authorList>
    </citation>
    <scope>NUCLEOTIDE SEQUENCE</scope>
    <source>
        <strain evidence="1">HI-2016</strain>
    </source>
</reference>
<dbReference type="Proteomes" id="UP000824540">
    <property type="component" value="Unassembled WGS sequence"/>
</dbReference>
<protein>
    <submittedName>
        <fullName evidence="1">Uncharacterized protein</fullName>
    </submittedName>
</protein>
<keyword evidence="2" id="KW-1185">Reference proteome</keyword>
<proteinExistence type="predicted"/>
<evidence type="ECO:0000313" key="2">
    <source>
        <dbReference type="Proteomes" id="UP000824540"/>
    </source>
</evidence>
<gene>
    <name evidence="1" type="ORF">JZ751_026891</name>
</gene>
<dbReference type="EMBL" id="JAFBMS010000008">
    <property type="protein sequence ID" value="KAG9350525.1"/>
    <property type="molecule type" value="Genomic_DNA"/>
</dbReference>
<comment type="caution">
    <text evidence="1">The sequence shown here is derived from an EMBL/GenBank/DDBJ whole genome shotgun (WGS) entry which is preliminary data.</text>
</comment>
<organism evidence="1 2">
    <name type="scientific">Albula glossodonta</name>
    <name type="common">roundjaw bonefish</name>
    <dbReference type="NCBI Taxonomy" id="121402"/>
    <lineage>
        <taxon>Eukaryota</taxon>
        <taxon>Metazoa</taxon>
        <taxon>Chordata</taxon>
        <taxon>Craniata</taxon>
        <taxon>Vertebrata</taxon>
        <taxon>Euteleostomi</taxon>
        <taxon>Actinopterygii</taxon>
        <taxon>Neopterygii</taxon>
        <taxon>Teleostei</taxon>
        <taxon>Albuliformes</taxon>
        <taxon>Albulidae</taxon>
        <taxon>Albula</taxon>
    </lineage>
</organism>
<dbReference type="AlphaFoldDB" id="A0A8T2PDB5"/>
<dbReference type="OrthoDB" id="8879391at2759"/>
<name>A0A8T2PDB5_9TELE</name>